<dbReference type="Proteomes" id="UP000683925">
    <property type="component" value="Unassembled WGS sequence"/>
</dbReference>
<reference evidence="1" key="1">
    <citation type="submission" date="2021-01" db="EMBL/GenBank/DDBJ databases">
        <authorList>
            <consortium name="Genoscope - CEA"/>
            <person name="William W."/>
        </authorList>
    </citation>
    <scope>NUCLEOTIDE SEQUENCE</scope>
</reference>
<name>A0A8S1YAB3_PAROT</name>
<keyword evidence="2" id="KW-1185">Reference proteome</keyword>
<evidence type="ECO:0000313" key="1">
    <source>
        <dbReference type="EMBL" id="CAD8210128.1"/>
    </source>
</evidence>
<dbReference type="SMART" id="SM00639">
    <property type="entry name" value="PSA"/>
    <property type="match status" value="11"/>
</dbReference>
<sequence length="1044" mass="108919">MQLQINAKIKLHVINILLLNNVKQILQETLVSLVVAVKINLVQMQKIQLVTILMKCTLKSATCAAIKNEGACLAHTLGRKQQCAWNGTACADATIDCTLATGTGFTLQYCQYLSTTCSVKVDGTACLTAAANCAGIVEGSCVWASTDKFCYWNGTACAKIVDATKCSDIIGTSAAICQSKKASCTWTTGTKCTANCTAFTGPFNYDTCQAYNPQCTLKRDGTGCVMTVATCAGTSAANCTGADDGKCYLSGTTCTLASGALITATNCGSITGIGLTPAYCKGISTGGNTCSANSELTGCVEKQANCANFATTPWADCLSGNTQTKCIINSDGDGCVAYDATVANPCLTVKLFKTGPAAITYTDAICNLYGCQAKADKSGCDAISASAAVTPTCGSYTGPFTYEACIGFINTCSVNAAKTACITIKDTCTEYTTTECGYAKNEGECVVSGTACVQKNCDSAASTVTTLAGCQAVSTNCALRVGGCQFRNNCASYTVQGACVKNASGSECLWNPTAAKCVDKSCSAAEASTSFDSHTKCSNAGKCTVKATADKAIGQGCIPFAACSSYTIEEQCKKNAKDENCVWNTNTDPATCADISCATAPTASYNDHDGCKGYLSGCTVNVVDVNGTPTLQGCVAYKTCNLYNLEGQCQVSSEKDDKGANILCGWNGTSCANKSCQTAQQTVNTPALCKSYLAGCTVNATDNGCVAIPDVCEGMTVSQCYDGSVDKSSRKCFWDTTDGKCITKKCENSPNTGSESECDTYLSGCTTDTIKCKTKICEDFPLTTDALCKAALSTCTSNGVNCVKRGYCNQAQAEAGCVTDSYLKQCQWMTPTGQDAYCTNKSCTTAPTSLTTEAQCIAYFTPSVGTCTTKKEGGCTLKGACTSANVAAACITDKDKNDCQWETETSTCRLKECKDFAGTTHAACQKQKTGCTAGLNGKCAKMTNCQDIKVRAACIEGNDGPCLWIAKYVNADATLGACFSYESCKSLDWTSDPNCKLISPNCTTDGTECVGITSCAATNIKGGCKIGTDGQSYRHYLQEVYIMC</sequence>
<dbReference type="InterPro" id="IPR002895">
    <property type="entry name" value="Paramecium_SA"/>
</dbReference>
<dbReference type="OMA" id="YGHLQCL"/>
<organism evidence="1 2">
    <name type="scientific">Paramecium octaurelia</name>
    <dbReference type="NCBI Taxonomy" id="43137"/>
    <lineage>
        <taxon>Eukaryota</taxon>
        <taxon>Sar</taxon>
        <taxon>Alveolata</taxon>
        <taxon>Ciliophora</taxon>
        <taxon>Intramacronucleata</taxon>
        <taxon>Oligohymenophorea</taxon>
        <taxon>Peniculida</taxon>
        <taxon>Parameciidae</taxon>
        <taxon>Paramecium</taxon>
    </lineage>
</organism>
<dbReference type="EMBL" id="CAJJDP010000152">
    <property type="protein sequence ID" value="CAD8210128.1"/>
    <property type="molecule type" value="Genomic_DNA"/>
</dbReference>
<dbReference type="AlphaFoldDB" id="A0A8S1YAB3"/>
<accession>A0A8S1YAB3</accession>
<protein>
    <submittedName>
        <fullName evidence="1">Uncharacterized protein</fullName>
    </submittedName>
</protein>
<evidence type="ECO:0000313" key="2">
    <source>
        <dbReference type="Proteomes" id="UP000683925"/>
    </source>
</evidence>
<proteinExistence type="predicted"/>
<dbReference type="OrthoDB" id="303374at2759"/>
<dbReference type="Pfam" id="PF01508">
    <property type="entry name" value="Paramecium_SA"/>
    <property type="match status" value="10"/>
</dbReference>
<gene>
    <name evidence="1" type="ORF">POCTA_138.1.T1500008</name>
</gene>
<comment type="caution">
    <text evidence="1">The sequence shown here is derived from an EMBL/GenBank/DDBJ whole genome shotgun (WGS) entry which is preliminary data.</text>
</comment>